<dbReference type="Gene3D" id="1.25.10.10">
    <property type="entry name" value="Leucine-rich Repeat Variant"/>
    <property type="match status" value="2"/>
</dbReference>
<proteinExistence type="predicted"/>
<evidence type="ECO:0008006" key="3">
    <source>
        <dbReference type="Google" id="ProtNLM"/>
    </source>
</evidence>
<dbReference type="SUPFAM" id="SSF48371">
    <property type="entry name" value="ARM repeat"/>
    <property type="match status" value="1"/>
</dbReference>
<gene>
    <name evidence="1" type="ORF">ODALV1_LOCUS6891</name>
</gene>
<protein>
    <recommendedName>
        <fullName evidence="3">Armadillo repeat-containing protein 4</fullName>
    </recommendedName>
</protein>
<dbReference type="InterPro" id="IPR016024">
    <property type="entry name" value="ARM-type_fold"/>
</dbReference>
<evidence type="ECO:0000313" key="1">
    <source>
        <dbReference type="EMBL" id="CAL8087912.1"/>
    </source>
</evidence>
<keyword evidence="2" id="KW-1185">Reference proteome</keyword>
<reference evidence="1 2" key="1">
    <citation type="submission" date="2024-08" db="EMBL/GenBank/DDBJ databases">
        <authorList>
            <person name="Cucini C."/>
            <person name="Frati F."/>
        </authorList>
    </citation>
    <scope>NUCLEOTIDE SEQUENCE [LARGE SCALE GENOMIC DNA]</scope>
</reference>
<name>A0ABP1Q3J2_9HEXA</name>
<dbReference type="InterPro" id="IPR011989">
    <property type="entry name" value="ARM-like"/>
</dbReference>
<organism evidence="1 2">
    <name type="scientific">Orchesella dallaii</name>
    <dbReference type="NCBI Taxonomy" id="48710"/>
    <lineage>
        <taxon>Eukaryota</taxon>
        <taxon>Metazoa</taxon>
        <taxon>Ecdysozoa</taxon>
        <taxon>Arthropoda</taxon>
        <taxon>Hexapoda</taxon>
        <taxon>Collembola</taxon>
        <taxon>Entomobryomorpha</taxon>
        <taxon>Entomobryoidea</taxon>
        <taxon>Orchesellidae</taxon>
        <taxon>Orchesellinae</taxon>
        <taxon>Orchesella</taxon>
    </lineage>
</organism>
<dbReference type="Proteomes" id="UP001642540">
    <property type="component" value="Unassembled WGS sequence"/>
</dbReference>
<comment type="caution">
    <text evidence="1">The sequence shown here is derived from an EMBL/GenBank/DDBJ whole genome shotgun (WGS) entry which is preliminary data.</text>
</comment>
<sequence length="535" mass="59105">MNLSDLKGQHRKRGLLHIPLAQQSVYRDEQRPEAVTGSTINGSHLTSISPSSSCAFASAYAYASYATLVLPFKVCTHGAFNKKEEGKQQQIDLCVENISVDVNVELMIDIDMPITPEVTRKLNDLAIFVSDGGPDIRDKILGLGAYSIVIRSWYACCSSGVMNVPSPAAGAAQCRDAVLNALYSLTAGHPEIIDETGWEIIAQALDTTCSEDTHVLVLKLCRNVFIKAEENREHFTWTLPLLEPLVAIIIQDRPSCQLLREWSSAIKALILSDDPRVPYNRASERKRYIARTGVLPIVAGHLHQPEYENDEGALNAMIIFLGSMAISDDMCVHIESGNVLPGILIILRNHFHNKTLIRNTISLLRYLSINDQVREKCSGLALMKWVVALIDYYKKETDMVDVGLNCCAFMTLQNACQTSQFLSKNGLNLLYTIITEHIEDVTILKGACFTLRNICENGDKETREKMVELGYPALLIQVATTVEELKEFYVMPVLRELGITNIENEGNQEVPDTGAEDAGTMAALATLSDIDGGAE</sequence>
<evidence type="ECO:0000313" key="2">
    <source>
        <dbReference type="Proteomes" id="UP001642540"/>
    </source>
</evidence>
<accession>A0ABP1Q3J2</accession>
<dbReference type="EMBL" id="CAXLJM020000022">
    <property type="protein sequence ID" value="CAL8087912.1"/>
    <property type="molecule type" value="Genomic_DNA"/>
</dbReference>